<dbReference type="Proteomes" id="UP000225706">
    <property type="component" value="Unassembled WGS sequence"/>
</dbReference>
<dbReference type="InterPro" id="IPR036397">
    <property type="entry name" value="RNaseH_sf"/>
</dbReference>
<keyword evidence="1" id="KW-0175">Coiled coil</keyword>
<dbReference type="InterPro" id="IPR050951">
    <property type="entry name" value="Retrovirus_Pol_polyprotein"/>
</dbReference>
<protein>
    <submittedName>
        <fullName evidence="3">Uncharacterized protein</fullName>
    </submittedName>
</protein>
<evidence type="ECO:0000256" key="2">
    <source>
        <dbReference type="SAM" id="MobiDB-lite"/>
    </source>
</evidence>
<dbReference type="EMBL" id="LSMT01000087">
    <property type="protein sequence ID" value="PFX28252.1"/>
    <property type="molecule type" value="Genomic_DNA"/>
</dbReference>
<sequence>MMRSSDSSICEERVIDGVIIPYHDKLLADCGEKSSNPSEEETDINRLNPSTSESKFNRISLWIHGCSGKESSSLAYCQSCFDEKVTKEMKQKGDFQKEASRTKIQEAVWSADTASQERTWMFEHNTSSLAYPHSNGKAENAVQPVKNLLTKCKASKASEFQALLDWHNTPTVGIGTSPAQRLMDHCCKTLLQVAGPQLQPNFPTEEDTRKLIVVKERLKRNLDIDSTTTNSAIEESLSTSAVEDIEFESATTTKAYTEGINQLKLELEQQQRQITALCKEKDNALIEIKHLKQQHAKLNCSLELLHTDGPQGGFVATWAGITEDHYQPVFTIISEQNTTHKIPEVLLLLRTESSIVHIIKTMT</sequence>
<dbReference type="PANTHER" id="PTHR37984:SF5">
    <property type="entry name" value="PROTEIN NYNRIN-LIKE"/>
    <property type="match status" value="1"/>
</dbReference>
<name>A0A2B4SIE1_STYPI</name>
<dbReference type="GO" id="GO:0003676">
    <property type="term" value="F:nucleic acid binding"/>
    <property type="evidence" value="ECO:0007669"/>
    <property type="project" value="InterPro"/>
</dbReference>
<evidence type="ECO:0000256" key="1">
    <source>
        <dbReference type="SAM" id="Coils"/>
    </source>
</evidence>
<keyword evidence="4" id="KW-1185">Reference proteome</keyword>
<dbReference type="PANTHER" id="PTHR37984">
    <property type="entry name" value="PROTEIN CBG26694"/>
    <property type="match status" value="1"/>
</dbReference>
<organism evidence="3 4">
    <name type="scientific">Stylophora pistillata</name>
    <name type="common">Smooth cauliflower coral</name>
    <dbReference type="NCBI Taxonomy" id="50429"/>
    <lineage>
        <taxon>Eukaryota</taxon>
        <taxon>Metazoa</taxon>
        <taxon>Cnidaria</taxon>
        <taxon>Anthozoa</taxon>
        <taxon>Hexacorallia</taxon>
        <taxon>Scleractinia</taxon>
        <taxon>Astrocoeniina</taxon>
        <taxon>Pocilloporidae</taxon>
        <taxon>Stylophora</taxon>
    </lineage>
</organism>
<evidence type="ECO:0000313" key="3">
    <source>
        <dbReference type="EMBL" id="PFX28252.1"/>
    </source>
</evidence>
<accession>A0A2B4SIE1</accession>
<dbReference type="AlphaFoldDB" id="A0A2B4SIE1"/>
<gene>
    <name evidence="3" type="ORF">AWC38_SpisGene7017</name>
</gene>
<dbReference type="OrthoDB" id="5986816at2759"/>
<reference evidence="4" key="1">
    <citation type="journal article" date="2017" name="bioRxiv">
        <title>Comparative analysis of the genomes of Stylophora pistillata and Acropora digitifera provides evidence for extensive differences between species of corals.</title>
        <authorList>
            <person name="Voolstra C.R."/>
            <person name="Li Y."/>
            <person name="Liew Y.J."/>
            <person name="Baumgarten S."/>
            <person name="Zoccola D."/>
            <person name="Flot J.-F."/>
            <person name="Tambutte S."/>
            <person name="Allemand D."/>
            <person name="Aranda M."/>
        </authorList>
    </citation>
    <scope>NUCLEOTIDE SEQUENCE [LARGE SCALE GENOMIC DNA]</scope>
</reference>
<proteinExistence type="predicted"/>
<evidence type="ECO:0000313" key="4">
    <source>
        <dbReference type="Proteomes" id="UP000225706"/>
    </source>
</evidence>
<comment type="caution">
    <text evidence="3">The sequence shown here is derived from an EMBL/GenBank/DDBJ whole genome shotgun (WGS) entry which is preliminary data.</text>
</comment>
<feature type="coiled-coil region" evidence="1">
    <location>
        <begin position="253"/>
        <end position="301"/>
    </location>
</feature>
<feature type="region of interest" description="Disordered" evidence="2">
    <location>
        <begin position="31"/>
        <end position="50"/>
    </location>
</feature>
<dbReference type="Gene3D" id="3.30.420.10">
    <property type="entry name" value="Ribonuclease H-like superfamily/Ribonuclease H"/>
    <property type="match status" value="1"/>
</dbReference>